<proteinExistence type="predicted"/>
<dbReference type="PROSITE" id="PS51450">
    <property type="entry name" value="LRR"/>
    <property type="match status" value="2"/>
</dbReference>
<evidence type="ECO:0000313" key="8">
    <source>
        <dbReference type="Proteomes" id="UP000053825"/>
    </source>
</evidence>
<dbReference type="Gene3D" id="3.80.10.10">
    <property type="entry name" value="Ribonuclease Inhibitor"/>
    <property type="match status" value="2"/>
</dbReference>
<evidence type="ECO:0000259" key="6">
    <source>
        <dbReference type="Pfam" id="PF15904"/>
    </source>
</evidence>
<dbReference type="InterPro" id="IPR031782">
    <property type="entry name" value="LIP1_N"/>
</dbReference>
<comment type="subcellular location">
    <subcellularLocation>
        <location evidence="1">Cytoplasm</location>
    </subcellularLocation>
</comment>
<accession>A0A0L7RC94</accession>
<keyword evidence="4" id="KW-0677">Repeat</keyword>
<dbReference type="SUPFAM" id="SSF52075">
    <property type="entry name" value="Outer arm dynein light chain 1"/>
    <property type="match status" value="1"/>
</dbReference>
<gene>
    <name evidence="7" type="ORF">WH47_10655</name>
</gene>
<dbReference type="Proteomes" id="UP000053825">
    <property type="component" value="Unassembled WGS sequence"/>
</dbReference>
<feature type="region of interest" description="Disordered" evidence="5">
    <location>
        <begin position="499"/>
        <end position="529"/>
    </location>
</feature>
<dbReference type="Pfam" id="PF13516">
    <property type="entry name" value="LRR_6"/>
    <property type="match status" value="1"/>
</dbReference>
<reference evidence="7 8" key="1">
    <citation type="submission" date="2015-07" db="EMBL/GenBank/DDBJ databases">
        <title>The genome of Habropoda laboriosa.</title>
        <authorList>
            <person name="Pan H."/>
            <person name="Kapheim K."/>
        </authorList>
    </citation>
    <scope>NUCLEOTIDE SEQUENCE [LARGE SCALE GENOMIC DNA]</scope>
    <source>
        <strain evidence="7">0110345459</strain>
    </source>
</reference>
<dbReference type="Pfam" id="PF12799">
    <property type="entry name" value="LRR_4"/>
    <property type="match status" value="1"/>
</dbReference>
<dbReference type="InterPro" id="IPR025875">
    <property type="entry name" value="Leu-rich_rpt_4"/>
</dbReference>
<keyword evidence="8" id="KW-1185">Reference proteome</keyword>
<keyword evidence="7" id="KW-0418">Kinase</keyword>
<evidence type="ECO:0000256" key="4">
    <source>
        <dbReference type="ARBA" id="ARBA00022737"/>
    </source>
</evidence>
<organism evidence="7 8">
    <name type="scientific">Habropoda laboriosa</name>
    <dbReference type="NCBI Taxonomy" id="597456"/>
    <lineage>
        <taxon>Eukaryota</taxon>
        <taxon>Metazoa</taxon>
        <taxon>Ecdysozoa</taxon>
        <taxon>Arthropoda</taxon>
        <taxon>Hexapoda</taxon>
        <taxon>Insecta</taxon>
        <taxon>Pterygota</taxon>
        <taxon>Neoptera</taxon>
        <taxon>Endopterygota</taxon>
        <taxon>Hymenoptera</taxon>
        <taxon>Apocrita</taxon>
        <taxon>Aculeata</taxon>
        <taxon>Apoidea</taxon>
        <taxon>Anthophila</taxon>
        <taxon>Apidae</taxon>
        <taxon>Habropoda</taxon>
    </lineage>
</organism>
<protein>
    <submittedName>
        <fullName evidence="7">Serine/threonine-protein kinase 11-interacting protein</fullName>
    </submittedName>
</protein>
<feature type="domain" description="LKB1 serine/threonine kinase interacting protein 1 N-terminal" evidence="6">
    <location>
        <begin position="13"/>
        <end position="95"/>
    </location>
</feature>
<sequence>MSNIQDDVNMQEILELAKLLRQNGDKVLNALSKLSLSTTLLHNLNEAFSLIVNGPEDLEVSFQVCNNSRSETFHVLKFLHDFVQKTIRLKVIHCPKNPDIPVDITKFRHLKYLELRKVNIGSVKGLRSVRGQLESIICVGQKGVCTVGQLLVNCGGDAGIGFVWACLKYLTLSYNALDKLDTSLELAPWLQMIDLSHNLITSADELSCLPHLQYVNLGYNKLEAIPTFNKAASYTLLVLVLKNNYIENLNGLQHLKCLKELDLSYNCLIQHCTLWPLEKMSALLWISVEGNPLSYHPKHRLLCIKYLHTCLCDSKFVLDNVPLSKSEKQNIAKNRLFTVRSEQSASSKFSLSMLNSLNSETLSASTNAPSVSEFVAGTSTDGTSIFERSSVKNIKKSNMKEAVIIDDEQDTHELTADSGTSKDHLETKEQILELREKYGEDKWLSSYAGTFVQNIMGLPLSSTVLTPECTMKHLDGTNIVLNIQDSSILLMENAQIETNKDSKSLTKENSEISHEEEDQSKVLNEENISETPLTDDLVSAPESGLEALYNPKEETGNLYQVVVKKNENELENLFLIITTE</sequence>
<dbReference type="GO" id="GO:0016301">
    <property type="term" value="F:kinase activity"/>
    <property type="evidence" value="ECO:0007669"/>
    <property type="project" value="UniProtKB-KW"/>
</dbReference>
<evidence type="ECO:0000256" key="1">
    <source>
        <dbReference type="ARBA" id="ARBA00004496"/>
    </source>
</evidence>
<dbReference type="GO" id="GO:0005737">
    <property type="term" value="C:cytoplasm"/>
    <property type="evidence" value="ECO:0007669"/>
    <property type="project" value="UniProtKB-SubCell"/>
</dbReference>
<dbReference type="EMBL" id="KQ414616">
    <property type="protein sequence ID" value="KOC68415.1"/>
    <property type="molecule type" value="Genomic_DNA"/>
</dbReference>
<dbReference type="PANTHER" id="PTHR15454">
    <property type="entry name" value="NISCHARIN RELATED"/>
    <property type="match status" value="1"/>
</dbReference>
<feature type="compositionally biased region" description="Basic and acidic residues" evidence="5">
    <location>
        <begin position="499"/>
        <end position="524"/>
    </location>
</feature>
<evidence type="ECO:0000256" key="5">
    <source>
        <dbReference type="SAM" id="MobiDB-lite"/>
    </source>
</evidence>
<keyword evidence="3" id="KW-0433">Leucine-rich repeat</keyword>
<dbReference type="Pfam" id="PF15904">
    <property type="entry name" value="LIP1"/>
    <property type="match status" value="1"/>
</dbReference>
<dbReference type="STRING" id="597456.A0A0L7RC94"/>
<dbReference type="OrthoDB" id="7451790at2759"/>
<dbReference type="InterPro" id="IPR032675">
    <property type="entry name" value="LRR_dom_sf"/>
</dbReference>
<evidence type="ECO:0000313" key="7">
    <source>
        <dbReference type="EMBL" id="KOC68415.1"/>
    </source>
</evidence>
<keyword evidence="7" id="KW-0808">Transferase</keyword>
<dbReference type="InterPro" id="IPR001611">
    <property type="entry name" value="Leu-rich_rpt"/>
</dbReference>
<keyword evidence="2" id="KW-0963">Cytoplasm</keyword>
<dbReference type="AlphaFoldDB" id="A0A0L7RC94"/>
<evidence type="ECO:0000256" key="2">
    <source>
        <dbReference type="ARBA" id="ARBA00022490"/>
    </source>
</evidence>
<name>A0A0L7RC94_9HYME</name>
<evidence type="ECO:0000256" key="3">
    <source>
        <dbReference type="ARBA" id="ARBA00022614"/>
    </source>
</evidence>
<dbReference type="PANTHER" id="PTHR15454:SF69">
    <property type="entry name" value="SERINE_THREONINE-PROTEIN KINASE 11-INTERACTING PROTEIN"/>
    <property type="match status" value="1"/>
</dbReference>